<dbReference type="GO" id="GO:0032259">
    <property type="term" value="P:methylation"/>
    <property type="evidence" value="ECO:0007669"/>
    <property type="project" value="UniProtKB-KW"/>
</dbReference>
<feature type="compositionally biased region" description="Basic residues" evidence="1">
    <location>
        <begin position="391"/>
        <end position="404"/>
    </location>
</feature>
<feature type="non-terminal residue" evidence="2">
    <location>
        <position position="477"/>
    </location>
</feature>
<dbReference type="EMBL" id="CADCUM010000093">
    <property type="protein sequence ID" value="CAA9391121.1"/>
    <property type="molecule type" value="Genomic_DNA"/>
</dbReference>
<feature type="region of interest" description="Disordered" evidence="1">
    <location>
        <begin position="1"/>
        <end position="52"/>
    </location>
</feature>
<feature type="compositionally biased region" description="Basic residues" evidence="1">
    <location>
        <begin position="309"/>
        <end position="318"/>
    </location>
</feature>
<organism evidence="2">
    <name type="scientific">uncultured Nocardioides sp</name>
    <dbReference type="NCBI Taxonomy" id="198441"/>
    <lineage>
        <taxon>Bacteria</taxon>
        <taxon>Bacillati</taxon>
        <taxon>Actinomycetota</taxon>
        <taxon>Actinomycetes</taxon>
        <taxon>Propionibacteriales</taxon>
        <taxon>Nocardioidaceae</taxon>
        <taxon>Nocardioides</taxon>
        <taxon>environmental samples</taxon>
    </lineage>
</organism>
<proteinExistence type="predicted"/>
<feature type="compositionally biased region" description="Low complexity" evidence="1">
    <location>
        <begin position="201"/>
        <end position="215"/>
    </location>
</feature>
<feature type="non-terminal residue" evidence="2">
    <location>
        <position position="1"/>
    </location>
</feature>
<feature type="compositionally biased region" description="Basic residues" evidence="1">
    <location>
        <begin position="79"/>
        <end position="92"/>
    </location>
</feature>
<sequence length="477" mass="53150">GLPHQQRVHAGPRGHRLGGAAHRGRDAAGAGRPAGLAEADRERELRVPGRAPDHGHLVQRQVRRGHGRAPLLRRLPERGHRRGPRGRARPRAVRGALCLRPAALRDRRQPGRLLVDPRQPRGVAVPAEDAVQERQRALRGRLGDAAPRVRQPATARHVAGRGRPPHPRLPSQHQRQDVPPAAVRHRPGDRSARLRRGRGQGARVQAARAGGRVLRLPPPRRLRQDARDRRRGGRRADGRHGPLRRSRRGQGVHGGRGPGAARPHHHHDDPQVAPRSARRHGAGAGGVRRRRRPRLPDGARRSAVPRHGGQGRRLRRGPHQLLPGLRADGGRQREVPGRGLPQPGRHAGHRRHRQPHRAARRDLLRPDRSPGGVGAPRRGHRDQPQLGPGRPQRRLVHLRRPPRHARPDDPRVRARRVRQGRRADRRGAEQHRARDHQGRRAVEGVVRPGRRRGRPGQGAVGRAARQAPALPRPRPRL</sequence>
<dbReference type="GO" id="GO:0004372">
    <property type="term" value="F:glycine hydroxymethyltransferase activity"/>
    <property type="evidence" value="ECO:0007669"/>
    <property type="project" value="UniProtKB-EC"/>
</dbReference>
<name>A0A6J4NLF1_9ACTN</name>
<feature type="compositionally biased region" description="Basic residues" evidence="1">
    <location>
        <begin position="276"/>
        <end position="293"/>
    </location>
</feature>
<feature type="compositionally biased region" description="Basic and acidic residues" evidence="1">
    <location>
        <begin position="38"/>
        <end position="52"/>
    </location>
</feature>
<keyword evidence="2" id="KW-0808">Transferase</keyword>
<feature type="compositionally biased region" description="Low complexity" evidence="1">
    <location>
        <begin position="460"/>
        <end position="469"/>
    </location>
</feature>
<keyword evidence="2" id="KW-0489">Methyltransferase</keyword>
<feature type="compositionally biased region" description="Basic and acidic residues" evidence="1">
    <location>
        <begin position="222"/>
        <end position="240"/>
    </location>
</feature>
<evidence type="ECO:0000256" key="1">
    <source>
        <dbReference type="SAM" id="MobiDB-lite"/>
    </source>
</evidence>
<dbReference type="GO" id="GO:0008168">
    <property type="term" value="F:methyltransferase activity"/>
    <property type="evidence" value="ECO:0007669"/>
    <property type="project" value="UniProtKB-KW"/>
</dbReference>
<dbReference type="EC" id="2.1.2.1" evidence="2"/>
<feature type="region of interest" description="Disordered" evidence="1">
    <location>
        <begin position="68"/>
        <end position="92"/>
    </location>
</feature>
<feature type="compositionally biased region" description="Basic and acidic residues" evidence="1">
    <location>
        <begin position="421"/>
        <end position="442"/>
    </location>
</feature>
<dbReference type="AlphaFoldDB" id="A0A6J4NLF1"/>
<gene>
    <name evidence="2" type="ORF">AVDCRST_MAG32-2324</name>
</gene>
<feature type="compositionally biased region" description="Basic residues" evidence="1">
    <location>
        <begin position="1"/>
        <end position="16"/>
    </location>
</feature>
<accession>A0A6J4NLF1</accession>
<feature type="compositionally biased region" description="Basic residues" evidence="1">
    <location>
        <begin position="346"/>
        <end position="359"/>
    </location>
</feature>
<feature type="compositionally biased region" description="Low complexity" evidence="1">
    <location>
        <begin position="27"/>
        <end position="37"/>
    </location>
</feature>
<feature type="compositionally biased region" description="Basic residues" evidence="1">
    <location>
        <begin position="241"/>
        <end position="250"/>
    </location>
</feature>
<protein>
    <submittedName>
        <fullName evidence="2">Serine hydroxymethyltransferase</fullName>
        <ecNumber evidence="2">2.1.2.1</ecNumber>
    </submittedName>
</protein>
<evidence type="ECO:0000313" key="2">
    <source>
        <dbReference type="EMBL" id="CAA9391121.1"/>
    </source>
</evidence>
<reference evidence="2" key="1">
    <citation type="submission" date="2020-02" db="EMBL/GenBank/DDBJ databases">
        <authorList>
            <person name="Meier V. D."/>
        </authorList>
    </citation>
    <scope>NUCLEOTIDE SEQUENCE</scope>
    <source>
        <strain evidence="2">AVDCRST_MAG32</strain>
    </source>
</reference>
<feature type="region of interest" description="Disordered" evidence="1">
    <location>
        <begin position="109"/>
        <end position="477"/>
    </location>
</feature>